<dbReference type="PANTHER" id="PTHR21075:SF0">
    <property type="entry name" value="ANAEROBIC RIBONUCLEOSIDE-TRIPHOSPHATE REDUCTASE"/>
    <property type="match status" value="1"/>
</dbReference>
<dbReference type="GO" id="GO:0009265">
    <property type="term" value="P:2'-deoxyribonucleotide biosynthetic process"/>
    <property type="evidence" value="ECO:0007669"/>
    <property type="project" value="TreeGrafter"/>
</dbReference>
<evidence type="ECO:0000256" key="1">
    <source>
        <dbReference type="ARBA" id="ARBA00022741"/>
    </source>
</evidence>
<evidence type="ECO:0000259" key="4">
    <source>
        <dbReference type="PROSITE" id="PS51161"/>
    </source>
</evidence>
<dbReference type="NCBIfam" id="TIGR02487">
    <property type="entry name" value="NrdD"/>
    <property type="match status" value="1"/>
</dbReference>
<organism evidence="5 6">
    <name type="scientific">Orenia metallireducens</name>
    <dbReference type="NCBI Taxonomy" id="1413210"/>
    <lineage>
        <taxon>Bacteria</taxon>
        <taxon>Bacillati</taxon>
        <taxon>Bacillota</taxon>
        <taxon>Clostridia</taxon>
        <taxon>Halanaerobiales</taxon>
        <taxon>Halobacteroidaceae</taxon>
        <taxon>Orenia</taxon>
    </lineage>
</organism>
<evidence type="ECO:0000256" key="3">
    <source>
        <dbReference type="PROSITE-ProRule" id="PRU00492"/>
    </source>
</evidence>
<dbReference type="AlphaFoldDB" id="A0A1C0A5P6"/>
<dbReference type="PROSITE" id="PS51161">
    <property type="entry name" value="ATP_CONE"/>
    <property type="match status" value="1"/>
</dbReference>
<name>A0A1C0A5P6_9FIRM</name>
<evidence type="ECO:0000256" key="2">
    <source>
        <dbReference type="ARBA" id="ARBA00022840"/>
    </source>
</evidence>
<keyword evidence="2 3" id="KW-0067">ATP-binding</keyword>
<dbReference type="Pfam" id="PF03477">
    <property type="entry name" value="ATP-cone"/>
    <property type="match status" value="1"/>
</dbReference>
<comment type="caution">
    <text evidence="5">The sequence shown here is derived from an EMBL/GenBank/DDBJ whole genome shotgun (WGS) entry which is preliminary data.</text>
</comment>
<keyword evidence="6" id="KW-1185">Reference proteome</keyword>
<dbReference type="OrthoDB" id="9804622at2"/>
<sequence length="677" mass="77739">MVNKYIKKRNGKNVPFKKEKIKEAISRAAKAVGVESDIIGEEISQEVVDYLKIFFKEDGIPTVEQVQDLVEKILIEKGYAAIAKAYILYREQHAKLRDTEKLFTDALKTIDNYLDRSDWKVNENSNMGYSLQGLNNHIASEITAQYWLQEIYPKEIRDKHLSGDMHIHDLSHLSVYCCGWDLKDLLLNGFGGVSTKVESKPPKHFRTALLQAVNFFYTLQGESAGAQAFSSFDTYLAPFIKYDDLTYDEVKQAMQEFIFNLNVPTRVGFQTPFTNITMDLICPSIIADEPVIIGGEAKNKTYKEFQTEMDMLNKAFAEIMLEGDSKGRVFSFPIPTYNITKDFDWDNEILEPVWEMTAKYGIPYFSNFVNSDMKPDDVRSMCCRLRLDNTELRKRGGGLFGANPMTGSIGVVTLNMPRIGYLAESEEDFIKRTYDLMDLAQESLEIKRKILERLTDKGLYPYSKFYLRNVKMRFDEYWKNHFNTIGLNGMNEAVINFMGKDITHPEAREFSIRVMDAMRNKLVEYQEDTGNIYNLEATPAEGTSYRFANLDKKKFGNNIICANEDRVRNEGADPYYTNSTQLPVGYTDDIFESLELQDELQKRYTGGTVVHGFLGERMPSIQSVKKLVKNIADNFELPYYSITPTFSVCPIHGYLDGEHEYCPKCDAEMDFKEDQSA</sequence>
<feature type="domain" description="ATP-cone" evidence="4">
    <location>
        <begin position="4"/>
        <end position="97"/>
    </location>
</feature>
<dbReference type="GO" id="GO:0008998">
    <property type="term" value="F:ribonucleoside-triphosphate reductase (thioredoxin) activity"/>
    <property type="evidence" value="ECO:0007669"/>
    <property type="project" value="InterPro"/>
</dbReference>
<evidence type="ECO:0000313" key="5">
    <source>
        <dbReference type="EMBL" id="OCL25465.1"/>
    </source>
</evidence>
<dbReference type="InterPro" id="IPR005144">
    <property type="entry name" value="ATP-cone_dom"/>
</dbReference>
<dbReference type="GO" id="GO:0031250">
    <property type="term" value="C:anaerobic ribonucleoside-triphosphate reductase complex"/>
    <property type="evidence" value="ECO:0007669"/>
    <property type="project" value="TreeGrafter"/>
</dbReference>
<gene>
    <name evidence="5" type="ORF">U472_14050</name>
</gene>
<protein>
    <submittedName>
        <fullName evidence="5">Ribonucleoside triphosphate reductase</fullName>
    </submittedName>
</protein>
<proteinExistence type="predicted"/>
<dbReference type="InterPro" id="IPR012833">
    <property type="entry name" value="NrdD"/>
</dbReference>
<dbReference type="SUPFAM" id="SSF51998">
    <property type="entry name" value="PFL-like glycyl radical enzymes"/>
    <property type="match status" value="1"/>
</dbReference>
<dbReference type="Proteomes" id="UP000093514">
    <property type="component" value="Unassembled WGS sequence"/>
</dbReference>
<dbReference type="GO" id="GO:0006260">
    <property type="term" value="P:DNA replication"/>
    <property type="evidence" value="ECO:0007669"/>
    <property type="project" value="InterPro"/>
</dbReference>
<accession>A0A1C0A5P6</accession>
<dbReference type="CDD" id="cd01675">
    <property type="entry name" value="RNR_III"/>
    <property type="match status" value="1"/>
</dbReference>
<dbReference type="Gene3D" id="3.20.70.20">
    <property type="match status" value="1"/>
</dbReference>
<dbReference type="NCBIfam" id="NF006126">
    <property type="entry name" value="PRK08270.1"/>
    <property type="match status" value="1"/>
</dbReference>
<reference evidence="5 6" key="2">
    <citation type="submission" date="2016-08" db="EMBL/GenBank/DDBJ databases">
        <title>Orenia metallireducens sp. nov. strain Z6, a Novel Metal-reducing Firmicute from the Deep Subsurface.</title>
        <authorList>
            <person name="Maxim B.I."/>
            <person name="Kenneth K."/>
            <person name="Flynn T.M."/>
            <person name="Oloughlin E.J."/>
            <person name="Locke R.A."/>
            <person name="Weber J.R."/>
            <person name="Egan S.M."/>
            <person name="Mackie R.I."/>
            <person name="Cann I.K."/>
        </authorList>
    </citation>
    <scope>NUCLEOTIDE SEQUENCE [LARGE SCALE GENOMIC DNA]</scope>
    <source>
        <strain evidence="5 6">Z6</strain>
    </source>
</reference>
<evidence type="ECO:0000313" key="6">
    <source>
        <dbReference type="Proteomes" id="UP000093514"/>
    </source>
</evidence>
<dbReference type="EMBL" id="LWDV01000010">
    <property type="protein sequence ID" value="OCL25465.1"/>
    <property type="molecule type" value="Genomic_DNA"/>
</dbReference>
<keyword evidence="1 3" id="KW-0547">Nucleotide-binding</keyword>
<dbReference type="Pfam" id="PF13597">
    <property type="entry name" value="NRDD"/>
    <property type="match status" value="1"/>
</dbReference>
<dbReference type="RefSeq" id="WP_068719377.1">
    <property type="nucleotide sequence ID" value="NZ_LWDV01000010.1"/>
</dbReference>
<reference evidence="6" key="1">
    <citation type="submission" date="2016-07" db="EMBL/GenBank/DDBJ databases">
        <authorList>
            <person name="Florea S."/>
            <person name="Webb J.S."/>
            <person name="Jaromczyk J."/>
            <person name="Schardl C.L."/>
        </authorList>
    </citation>
    <scope>NUCLEOTIDE SEQUENCE [LARGE SCALE GENOMIC DNA]</scope>
    <source>
        <strain evidence="6">Z6</strain>
    </source>
</reference>
<dbReference type="GO" id="GO:0004748">
    <property type="term" value="F:ribonucleoside-diphosphate reductase activity, thioredoxin disulfide as acceptor"/>
    <property type="evidence" value="ECO:0007669"/>
    <property type="project" value="TreeGrafter"/>
</dbReference>
<dbReference type="PANTHER" id="PTHR21075">
    <property type="entry name" value="ANAEROBIC RIBONUCLEOSIDE-TRIPHOSPHATE REDUCTASE"/>
    <property type="match status" value="1"/>
</dbReference>
<dbReference type="GO" id="GO:0005524">
    <property type="term" value="F:ATP binding"/>
    <property type="evidence" value="ECO:0007669"/>
    <property type="project" value="UniProtKB-UniRule"/>
</dbReference>